<name>A0ABS8PD99_9PSEU</name>
<dbReference type="Gene3D" id="3.30.110.90">
    <property type="entry name" value="Amidohydrolase"/>
    <property type="match status" value="1"/>
</dbReference>
<dbReference type="InterPro" id="IPR051781">
    <property type="entry name" value="Metallo-dep_Hydrolase"/>
</dbReference>
<dbReference type="SUPFAM" id="SSF51556">
    <property type="entry name" value="Metallo-dependent hydrolases"/>
    <property type="match status" value="1"/>
</dbReference>
<dbReference type="Pfam" id="PF01979">
    <property type="entry name" value="Amidohydro_1"/>
    <property type="match status" value="1"/>
</dbReference>
<dbReference type="InterPro" id="IPR032466">
    <property type="entry name" value="Metal_Hydrolase"/>
</dbReference>
<gene>
    <name evidence="2" type="ORF">LQ327_23000</name>
</gene>
<dbReference type="RefSeq" id="WP_230738100.1">
    <property type="nucleotide sequence ID" value="NZ_JAJNDB010000005.1"/>
</dbReference>
<keyword evidence="3" id="KW-1185">Reference proteome</keyword>
<comment type="caution">
    <text evidence="2">The sequence shown here is derived from an EMBL/GenBank/DDBJ whole genome shotgun (WGS) entry which is preliminary data.</text>
</comment>
<dbReference type="InterPro" id="IPR011059">
    <property type="entry name" value="Metal-dep_hydrolase_composite"/>
</dbReference>
<accession>A0ABS8PD99</accession>
<evidence type="ECO:0000259" key="1">
    <source>
        <dbReference type="Pfam" id="PF01979"/>
    </source>
</evidence>
<dbReference type="Gene3D" id="1.20.58.520">
    <property type="entry name" value="Amidohydrolase"/>
    <property type="match status" value="1"/>
</dbReference>
<dbReference type="InterPro" id="IPR006680">
    <property type="entry name" value="Amidohydro-rel"/>
</dbReference>
<sequence>MSTRICGARVFDGERPVGVATVVVDGDVITAVEPGEHEPAADDVDARGATLLPGLVDGHVHLRGAGNLGQDLRHGVTTVLDMFSAPPQFTAMLRRRAANRHDEADLRSSGLMAGAVDGWPAVMLPPDPGGWRMPGLSGPEDAERYVADRVREGSDYLKVFVENAADVTRPTLSPETVTAVCAAARAHGLATVAHAPTRWAFTTARDAGVDVLTHLPLDGPLDDDGLAGLTVVPTMTMMAALTDAASQRALLADPRLIARLPDDVVRGLRAGDRGGLPTSSASGAAYEHAADNLRRLLAAGATVVAGTDANDVPGRPAAVMHGASLHLELELLAGCGMSPADVLAAATSRAADVFALPDRGRIAAGKRADLLLVDGDPTVDVTATRALRTVWRAGVAHDLSHPAHAACSDDVGPVRAGH</sequence>
<organism evidence="2 3">
    <name type="scientific">Actinomycetospora endophytica</name>
    <dbReference type="NCBI Taxonomy" id="2291215"/>
    <lineage>
        <taxon>Bacteria</taxon>
        <taxon>Bacillati</taxon>
        <taxon>Actinomycetota</taxon>
        <taxon>Actinomycetes</taxon>
        <taxon>Pseudonocardiales</taxon>
        <taxon>Pseudonocardiaceae</taxon>
        <taxon>Actinomycetospora</taxon>
    </lineage>
</organism>
<feature type="domain" description="Amidohydrolase-related" evidence="1">
    <location>
        <begin position="50"/>
        <end position="388"/>
    </location>
</feature>
<dbReference type="Proteomes" id="UP001199469">
    <property type="component" value="Unassembled WGS sequence"/>
</dbReference>
<dbReference type="PANTHER" id="PTHR43135">
    <property type="entry name" value="ALPHA-D-RIBOSE 1-METHYLPHOSPHONATE 5-TRIPHOSPHATE DIPHOSPHATASE"/>
    <property type="match status" value="1"/>
</dbReference>
<evidence type="ECO:0000313" key="2">
    <source>
        <dbReference type="EMBL" id="MCD2196247.1"/>
    </source>
</evidence>
<dbReference type="SUPFAM" id="SSF51338">
    <property type="entry name" value="Composite domain of metallo-dependent hydrolases"/>
    <property type="match status" value="1"/>
</dbReference>
<dbReference type="PANTHER" id="PTHR43135:SF3">
    <property type="entry name" value="ALPHA-D-RIBOSE 1-METHYLPHOSPHONATE 5-TRIPHOSPHATE DIPHOSPHATASE"/>
    <property type="match status" value="1"/>
</dbReference>
<dbReference type="Gene3D" id="2.30.40.10">
    <property type="entry name" value="Urease, subunit C, domain 1"/>
    <property type="match status" value="1"/>
</dbReference>
<dbReference type="Gene3D" id="3.40.50.10910">
    <property type="entry name" value="Amidohydrolase"/>
    <property type="match status" value="1"/>
</dbReference>
<dbReference type="EMBL" id="JAJNDB010000005">
    <property type="protein sequence ID" value="MCD2196247.1"/>
    <property type="molecule type" value="Genomic_DNA"/>
</dbReference>
<reference evidence="2 3" key="1">
    <citation type="submission" date="2021-11" db="EMBL/GenBank/DDBJ databases">
        <title>Draft genome sequence of Actinomycetospora sp. SF1 isolated from the rhizosphere soil.</title>
        <authorList>
            <person name="Duangmal K."/>
            <person name="Chantavorakit T."/>
        </authorList>
    </citation>
    <scope>NUCLEOTIDE SEQUENCE [LARGE SCALE GENOMIC DNA]</scope>
    <source>
        <strain evidence="2 3">TBRC 5722</strain>
    </source>
</reference>
<protein>
    <submittedName>
        <fullName evidence="2">Amidohydrolase family protein</fullName>
    </submittedName>
</protein>
<evidence type="ECO:0000313" key="3">
    <source>
        <dbReference type="Proteomes" id="UP001199469"/>
    </source>
</evidence>
<proteinExistence type="predicted"/>